<dbReference type="OrthoDB" id="10676481at2759"/>
<organism evidence="1 2">
    <name type="scientific">Miscanthus lutarioriparius</name>
    <dbReference type="NCBI Taxonomy" id="422564"/>
    <lineage>
        <taxon>Eukaryota</taxon>
        <taxon>Viridiplantae</taxon>
        <taxon>Streptophyta</taxon>
        <taxon>Embryophyta</taxon>
        <taxon>Tracheophyta</taxon>
        <taxon>Spermatophyta</taxon>
        <taxon>Magnoliopsida</taxon>
        <taxon>Liliopsida</taxon>
        <taxon>Poales</taxon>
        <taxon>Poaceae</taxon>
        <taxon>PACMAD clade</taxon>
        <taxon>Panicoideae</taxon>
        <taxon>Andropogonodae</taxon>
        <taxon>Andropogoneae</taxon>
        <taxon>Saccharinae</taxon>
        <taxon>Miscanthus</taxon>
    </lineage>
</organism>
<comment type="caution">
    <text evidence="1">The sequence shown here is derived from an EMBL/GenBank/DDBJ whole genome shotgun (WGS) entry which is preliminary data.</text>
</comment>
<sequence length="192" mass="21082">MANGARDCSRRRLVLRLVHCSVAPPGASCHHLGTSSRPSLGISARLAWLATLATACRGRRLPLLPVTLAGKPLLPNEELPASGDGPRERLWLIVVDDLTWLESRVNQLLNAPKACPDVEVLGATSDQHPRQSKKHFFYPKVGGCLYTYNCDYDIDTVKIVFLEPTLLTSCICQTSCAFQLSYTSIGLYSLLM</sequence>
<keyword evidence="2" id="KW-1185">Reference proteome</keyword>
<evidence type="ECO:0000313" key="1">
    <source>
        <dbReference type="EMBL" id="CAD6244762.1"/>
    </source>
</evidence>
<evidence type="ECO:0000313" key="2">
    <source>
        <dbReference type="Proteomes" id="UP000604825"/>
    </source>
</evidence>
<name>A0A811PMF2_9POAL</name>
<proteinExistence type="predicted"/>
<accession>A0A811PMF2</accession>
<protein>
    <submittedName>
        <fullName evidence="1">Uncharacterized protein</fullName>
    </submittedName>
</protein>
<dbReference type="Proteomes" id="UP000604825">
    <property type="component" value="Unassembled WGS sequence"/>
</dbReference>
<dbReference type="AlphaFoldDB" id="A0A811PMF2"/>
<dbReference type="EMBL" id="CAJGYO010000007">
    <property type="protein sequence ID" value="CAD6244762.1"/>
    <property type="molecule type" value="Genomic_DNA"/>
</dbReference>
<gene>
    <name evidence="1" type="ORF">NCGR_LOCUS29326</name>
</gene>
<reference evidence="1" key="1">
    <citation type="submission" date="2020-10" db="EMBL/GenBank/DDBJ databases">
        <authorList>
            <person name="Han B."/>
            <person name="Lu T."/>
            <person name="Zhao Q."/>
            <person name="Huang X."/>
            <person name="Zhao Y."/>
        </authorList>
    </citation>
    <scope>NUCLEOTIDE SEQUENCE</scope>
</reference>